<accession>A0A9P3CNB9</accession>
<dbReference type="PANTHER" id="PTHR13847">
    <property type="entry name" value="SARCOSINE DEHYDROGENASE-RELATED"/>
    <property type="match status" value="1"/>
</dbReference>
<sequence>MSTDSIVILGAGIIGVATAFYLSEPTAHSGTIHLVEASPELFASASGKAGGLVAEDWFGPATAELGELSFRLHQELATKYGGRKEWGYARTTGTSVVVGKSKQKKGQKWLEQGGSRAEVAAGERVEHYADGEGPGWMRRTRGGKVEVLSEEGGMAQVDPKRLCRFLLEKCLERGVKLHQPAQAKGIEREDDGRLAAVVIDNAAAGEELSIPCTRLLITAGAWTSHVFSTLFPDAPIRVPVSKLAGYSLVVRSPRWTAKQEDTGCHAVFASASEDWSPEVFSRMGEEIYIAGLNDPGLPLPNLPTNAKVDTQALAELRRVTENLIGDDFEVIREGLCFRPVTRSGNPILARILDDKLHTDSGTMAKPSGGVYVCAGHGPWGISLSLGTGKIMSEMLLGQRPNCDVSSLGLQ</sequence>
<feature type="domain" description="FAD dependent oxidoreductase" evidence="2">
    <location>
        <begin position="6"/>
        <end position="394"/>
    </location>
</feature>
<dbReference type="GO" id="GO:0005829">
    <property type="term" value="C:cytosol"/>
    <property type="evidence" value="ECO:0007669"/>
    <property type="project" value="GOC"/>
</dbReference>
<dbReference type="InterPro" id="IPR036188">
    <property type="entry name" value="FAD/NAD-bd_sf"/>
</dbReference>
<dbReference type="InterPro" id="IPR006076">
    <property type="entry name" value="FAD-dep_OxRdtase"/>
</dbReference>
<dbReference type="OrthoDB" id="498204at2759"/>
<dbReference type="GO" id="GO:0005770">
    <property type="term" value="C:late endosome"/>
    <property type="evidence" value="ECO:0007669"/>
    <property type="project" value="TreeGrafter"/>
</dbReference>
<feature type="transmembrane region" description="Helical" evidence="1">
    <location>
        <begin position="6"/>
        <end position="23"/>
    </location>
</feature>
<dbReference type="Proteomes" id="UP000825890">
    <property type="component" value="Unassembled WGS sequence"/>
</dbReference>
<dbReference type="AlphaFoldDB" id="A0A9P3CNB9"/>
<reference evidence="3 4" key="1">
    <citation type="submission" date="2021-01" db="EMBL/GenBank/DDBJ databases">
        <title>Cercospora kikuchii MAFF 305040 whole genome shotgun sequence.</title>
        <authorList>
            <person name="Kashiwa T."/>
            <person name="Suzuki T."/>
        </authorList>
    </citation>
    <scope>NUCLEOTIDE SEQUENCE [LARGE SCALE GENOMIC DNA]</scope>
    <source>
        <strain evidence="3 4">MAFF 305040</strain>
    </source>
</reference>
<comment type="caution">
    <text evidence="3">The sequence shown here is derived from an EMBL/GenBank/DDBJ whole genome shotgun (WGS) entry which is preliminary data.</text>
</comment>
<dbReference type="Gene3D" id="3.30.9.10">
    <property type="entry name" value="D-Amino Acid Oxidase, subunit A, domain 2"/>
    <property type="match status" value="1"/>
</dbReference>
<dbReference type="EMBL" id="BOLY01000006">
    <property type="protein sequence ID" value="GIZ45964.1"/>
    <property type="molecule type" value="Genomic_DNA"/>
</dbReference>
<dbReference type="PANTHER" id="PTHR13847:SF185">
    <property type="entry name" value="FAD DEPENDENT OXIDOREDUCTASE SUPERFAMILY (AFU_ORTHOLOGUE AFUA_3G02360)"/>
    <property type="match status" value="1"/>
</dbReference>
<gene>
    <name evidence="3" type="ORF">CKM354_000910900</name>
</gene>
<keyword evidence="1" id="KW-1133">Transmembrane helix</keyword>
<dbReference type="SUPFAM" id="SSF51905">
    <property type="entry name" value="FAD/NAD(P)-binding domain"/>
    <property type="match status" value="1"/>
</dbReference>
<protein>
    <recommendedName>
        <fullName evidence="2">FAD dependent oxidoreductase domain-containing protein</fullName>
    </recommendedName>
</protein>
<dbReference type="Gene3D" id="3.50.50.60">
    <property type="entry name" value="FAD/NAD(P)-binding domain"/>
    <property type="match status" value="1"/>
</dbReference>
<name>A0A9P3CNB9_9PEZI</name>
<proteinExistence type="predicted"/>
<organism evidence="3 4">
    <name type="scientific">Cercospora kikuchii</name>
    <dbReference type="NCBI Taxonomy" id="84275"/>
    <lineage>
        <taxon>Eukaryota</taxon>
        <taxon>Fungi</taxon>
        <taxon>Dikarya</taxon>
        <taxon>Ascomycota</taxon>
        <taxon>Pezizomycotina</taxon>
        <taxon>Dothideomycetes</taxon>
        <taxon>Dothideomycetidae</taxon>
        <taxon>Mycosphaerellales</taxon>
        <taxon>Mycosphaerellaceae</taxon>
        <taxon>Cercospora</taxon>
    </lineage>
</organism>
<dbReference type="RefSeq" id="XP_044660451.1">
    <property type="nucleotide sequence ID" value="XM_044804516.1"/>
</dbReference>
<keyword evidence="4" id="KW-1185">Reference proteome</keyword>
<evidence type="ECO:0000256" key="1">
    <source>
        <dbReference type="SAM" id="Phobius"/>
    </source>
</evidence>
<keyword evidence="1" id="KW-0812">Transmembrane</keyword>
<dbReference type="GO" id="GO:0042147">
    <property type="term" value="P:retrograde transport, endosome to Golgi"/>
    <property type="evidence" value="ECO:0007669"/>
    <property type="project" value="TreeGrafter"/>
</dbReference>
<evidence type="ECO:0000259" key="2">
    <source>
        <dbReference type="Pfam" id="PF01266"/>
    </source>
</evidence>
<dbReference type="Pfam" id="PF01266">
    <property type="entry name" value="DAO"/>
    <property type="match status" value="1"/>
</dbReference>
<dbReference type="GeneID" id="68294684"/>
<keyword evidence="1" id="KW-0472">Membrane</keyword>
<evidence type="ECO:0000313" key="3">
    <source>
        <dbReference type="EMBL" id="GIZ45964.1"/>
    </source>
</evidence>
<evidence type="ECO:0000313" key="4">
    <source>
        <dbReference type="Proteomes" id="UP000825890"/>
    </source>
</evidence>